<dbReference type="OrthoDB" id="5430002at2"/>
<dbReference type="PANTHER" id="PTHR37467">
    <property type="entry name" value="EXPORTED CALCIUM-BINDING GLYCOPROTEIN-RELATED"/>
    <property type="match status" value="1"/>
</dbReference>
<feature type="compositionally biased region" description="Low complexity" evidence="6">
    <location>
        <begin position="33"/>
        <end position="44"/>
    </location>
</feature>
<dbReference type="CDD" id="cd00146">
    <property type="entry name" value="PKD"/>
    <property type="match status" value="1"/>
</dbReference>
<evidence type="ECO:0000256" key="2">
    <source>
        <dbReference type="ARBA" id="ARBA00022525"/>
    </source>
</evidence>
<organism evidence="8 9">
    <name type="scientific">Persicimonas caeni</name>
    <dbReference type="NCBI Taxonomy" id="2292766"/>
    <lineage>
        <taxon>Bacteria</taxon>
        <taxon>Deltaproteobacteria</taxon>
        <taxon>Bradymonadales</taxon>
        <taxon>Bradymonadaceae</taxon>
        <taxon>Persicimonas</taxon>
    </lineage>
</organism>
<feature type="domain" description="PKD" evidence="7">
    <location>
        <begin position="596"/>
        <end position="645"/>
    </location>
</feature>
<feature type="compositionally biased region" description="Low complexity" evidence="6">
    <location>
        <begin position="197"/>
        <end position="208"/>
    </location>
</feature>
<dbReference type="InterPro" id="IPR006558">
    <property type="entry name" value="LamG-like"/>
</dbReference>
<evidence type="ECO:0000259" key="7">
    <source>
        <dbReference type="PROSITE" id="PS50093"/>
    </source>
</evidence>
<dbReference type="InterPro" id="IPR013320">
    <property type="entry name" value="ConA-like_dom_sf"/>
</dbReference>
<feature type="compositionally biased region" description="Polar residues" evidence="6">
    <location>
        <begin position="209"/>
        <end position="218"/>
    </location>
</feature>
<keyword evidence="9" id="KW-1185">Reference proteome</keyword>
<dbReference type="PROSITE" id="PS50093">
    <property type="entry name" value="PKD"/>
    <property type="match status" value="1"/>
</dbReference>
<sequence>MLDRSRLLTGLLAVSLVACSSPDDNSKKELDASTDTSADVGTSDTGDDADTDEYIDPTLDTDGDGVTDVDEIRKWGTNPLVKDTDGDGFDDFDEIVTKAFDPEVNAQQFNPRVADVPELHIELLNAPAVGLNYTENSSTTQTVGTERSTQRSQANSRSWGGSQSHATERSHTWGVSVTAGASWSDGASAEVSYNYSETHTTTNEATNEWSQEQATENSQAYARMEEKQKQTGVEIQSGWLEVVVRLSNPSDIAYVLDGLTLTAYRPAPDDPLAIDSIGTMILTDTLDTFEETVLSPNDTFGPAEFAINSLDLDTTKDLLAGSENLVFAPLTYSMRGADNIDFELASTNINARTARLIIDYGVDREREDYRVATVLDQENPGVTVADVFNDFLRIPYEEGTSDWRFGDETDTRDSFTGVTSVRDRAMSADKTSYWIVTHTRTVDSGARTVTDVHNLVLDDYDFSNIELQKGDVLHLVYVEDVDRDGLGLRTELLHGTDPENADTDGDGLSDSFELAGWEVDVDGTTVRYVSIPTEADTDRDGINDGQEYTDGTNPAEPLPDGSPTVDTLDVSYDGFNATVDFAVSSEFDQVARVEVDWGDGSAVDEVTGTDMTTGSATHTYSALGNYTVTVTAYDRFGLPSAASTTTASIFVPDPTALYMNFDGNTDNQRGSNPQLAWQSVTYGADRHGMASRSLDMEGGGTGSYQLVSFNDSPTLSGSFTISAWVYAQGFGAGNGNGANRLMGQDYWFNLYSDDTGISFGGGEISGGSLPDSVKADSNTNLSQDTWYHFAGVVEDLGNGTSAVRLYVDGFLQDEHIANSVFDSPPSCHFYIGPWAQNDCTGTDARQFDEFRGLIDDARVYSRALTDAEVEMLYIATP</sequence>
<dbReference type="InterPro" id="IPR035986">
    <property type="entry name" value="PKD_dom_sf"/>
</dbReference>
<dbReference type="InterPro" id="IPR059100">
    <property type="entry name" value="TSP3_bac"/>
</dbReference>
<feature type="region of interest" description="Disordered" evidence="6">
    <location>
        <begin position="21"/>
        <end position="67"/>
    </location>
</feature>
<dbReference type="InterPro" id="IPR000601">
    <property type="entry name" value="PKD_dom"/>
</dbReference>
<gene>
    <name evidence="8" type="ORF">FIV42_01205</name>
</gene>
<dbReference type="EMBL" id="CP041186">
    <property type="protein sequence ID" value="QDG49401.1"/>
    <property type="molecule type" value="Genomic_DNA"/>
</dbReference>
<feature type="region of interest" description="Disordered" evidence="6">
    <location>
        <begin position="534"/>
        <end position="564"/>
    </location>
</feature>
<evidence type="ECO:0000256" key="4">
    <source>
        <dbReference type="ARBA" id="ARBA00022837"/>
    </source>
</evidence>
<comment type="subcellular location">
    <subcellularLocation>
        <location evidence="1">Secreted</location>
    </subcellularLocation>
</comment>
<evidence type="ECO:0000256" key="5">
    <source>
        <dbReference type="ARBA" id="ARBA00023157"/>
    </source>
</evidence>
<dbReference type="Proteomes" id="UP000315995">
    <property type="component" value="Chromosome"/>
</dbReference>
<dbReference type="InterPro" id="IPR013783">
    <property type="entry name" value="Ig-like_fold"/>
</dbReference>
<evidence type="ECO:0000256" key="1">
    <source>
        <dbReference type="ARBA" id="ARBA00004613"/>
    </source>
</evidence>
<keyword evidence="4" id="KW-0106">Calcium</keyword>
<feature type="compositionally biased region" description="Acidic residues" evidence="6">
    <location>
        <begin position="45"/>
        <end position="67"/>
    </location>
</feature>
<keyword evidence="2" id="KW-0964">Secreted</keyword>
<accession>A0A5B8XXE5</accession>
<dbReference type="Gene3D" id="2.60.40.10">
    <property type="entry name" value="Immunoglobulins"/>
    <property type="match status" value="1"/>
</dbReference>
<keyword evidence="5" id="KW-1015">Disulfide bond</keyword>
<feature type="compositionally biased region" description="Polar residues" evidence="6">
    <location>
        <begin position="135"/>
        <end position="165"/>
    </location>
</feature>
<dbReference type="Gene3D" id="2.60.120.200">
    <property type="match status" value="1"/>
</dbReference>
<dbReference type="Pfam" id="PF18884">
    <property type="entry name" value="TSP3_bac"/>
    <property type="match status" value="3"/>
</dbReference>
<dbReference type="PANTHER" id="PTHR37467:SF1">
    <property type="entry name" value="EXPORTED CALCIUM-BINDING GLYCOPROTEIN"/>
    <property type="match status" value="1"/>
</dbReference>
<protein>
    <recommendedName>
        <fullName evidence="7">PKD domain-containing protein</fullName>
    </recommendedName>
</protein>
<feature type="region of interest" description="Disordered" evidence="6">
    <location>
        <begin position="135"/>
        <end position="171"/>
    </location>
</feature>
<dbReference type="InterPro" id="IPR053180">
    <property type="entry name" value="Ca-binding_acidic-repeat"/>
</dbReference>
<dbReference type="Pfam" id="PF13385">
    <property type="entry name" value="Laminin_G_3"/>
    <property type="match status" value="1"/>
</dbReference>
<feature type="region of interest" description="Disordered" evidence="6">
    <location>
        <begin position="194"/>
        <end position="218"/>
    </location>
</feature>
<reference evidence="8 9" key="1">
    <citation type="submission" date="2019-06" db="EMBL/GenBank/DDBJ databases">
        <title>Persicimonas caeni gen. nov., sp. nov., a predatory bacterium isolated from solar saltern.</title>
        <authorList>
            <person name="Wang S."/>
        </authorList>
    </citation>
    <scope>NUCLEOTIDE SEQUENCE [LARGE SCALE GENOMIC DNA]</scope>
    <source>
        <strain evidence="8 9">YN101</strain>
    </source>
</reference>
<evidence type="ECO:0000256" key="3">
    <source>
        <dbReference type="ARBA" id="ARBA00022729"/>
    </source>
</evidence>
<evidence type="ECO:0000313" key="9">
    <source>
        <dbReference type="Proteomes" id="UP000315995"/>
    </source>
</evidence>
<dbReference type="SMART" id="SM00560">
    <property type="entry name" value="LamGL"/>
    <property type="match status" value="1"/>
</dbReference>
<dbReference type="SUPFAM" id="SSF56988">
    <property type="entry name" value="Anthrax protective antigen"/>
    <property type="match status" value="1"/>
</dbReference>
<evidence type="ECO:0000256" key="6">
    <source>
        <dbReference type="SAM" id="MobiDB-lite"/>
    </source>
</evidence>
<dbReference type="SUPFAM" id="SSF49299">
    <property type="entry name" value="PKD domain"/>
    <property type="match status" value="1"/>
</dbReference>
<dbReference type="SUPFAM" id="SSF49899">
    <property type="entry name" value="Concanavalin A-like lectins/glucanases"/>
    <property type="match status" value="1"/>
</dbReference>
<evidence type="ECO:0000313" key="8">
    <source>
        <dbReference type="EMBL" id="QDG49401.1"/>
    </source>
</evidence>
<dbReference type="AlphaFoldDB" id="A0A4Y6PM90"/>
<dbReference type="RefSeq" id="WP_141195899.1">
    <property type="nucleotide sequence ID" value="NZ_CP041186.1"/>
</dbReference>
<proteinExistence type="predicted"/>
<name>A0A4Y6PM90_PERCE</name>
<dbReference type="PROSITE" id="PS51257">
    <property type="entry name" value="PROKAR_LIPOPROTEIN"/>
    <property type="match status" value="1"/>
</dbReference>
<keyword evidence="3" id="KW-0732">Signal</keyword>
<accession>A0A4Y6PM90</accession>